<gene>
    <name evidence="5" type="ORF">DIATSA_LOCUS3830</name>
</gene>
<reference evidence="5" key="1">
    <citation type="submission" date="2021-12" db="EMBL/GenBank/DDBJ databases">
        <authorList>
            <person name="King R."/>
        </authorList>
    </citation>
    <scope>NUCLEOTIDE SEQUENCE</scope>
</reference>
<dbReference type="Pfam" id="PF00400">
    <property type="entry name" value="WD40"/>
    <property type="match status" value="1"/>
</dbReference>
<keyword evidence="2" id="KW-0677">Repeat</keyword>
<evidence type="ECO:0000256" key="1">
    <source>
        <dbReference type="ARBA" id="ARBA00022574"/>
    </source>
</evidence>
<dbReference type="InterPro" id="IPR001680">
    <property type="entry name" value="WD40_rpt"/>
</dbReference>
<feature type="repeat" description="WD" evidence="3">
    <location>
        <begin position="244"/>
        <end position="285"/>
    </location>
</feature>
<dbReference type="GO" id="GO:0005737">
    <property type="term" value="C:cytoplasm"/>
    <property type="evidence" value="ECO:0007669"/>
    <property type="project" value="TreeGrafter"/>
</dbReference>
<feature type="compositionally biased region" description="Basic and acidic residues" evidence="4">
    <location>
        <begin position="167"/>
        <end position="184"/>
    </location>
</feature>
<feature type="compositionally biased region" description="Low complexity" evidence="4">
    <location>
        <begin position="127"/>
        <end position="145"/>
    </location>
</feature>
<reference evidence="5" key="2">
    <citation type="submission" date="2022-10" db="EMBL/GenBank/DDBJ databases">
        <authorList>
            <consortium name="ENA_rothamsted_submissions"/>
            <consortium name="culmorum"/>
            <person name="King R."/>
        </authorList>
    </citation>
    <scope>NUCLEOTIDE SEQUENCE</scope>
</reference>
<accession>A0A9N9QYE7</accession>
<dbReference type="Proteomes" id="UP001153714">
    <property type="component" value="Chromosome 14"/>
</dbReference>
<dbReference type="SMART" id="SM00320">
    <property type="entry name" value="WD40"/>
    <property type="match status" value="2"/>
</dbReference>
<keyword evidence="1 3" id="KW-0853">WD repeat</keyword>
<dbReference type="InterPro" id="IPR015943">
    <property type="entry name" value="WD40/YVTN_repeat-like_dom_sf"/>
</dbReference>
<dbReference type="AlphaFoldDB" id="A0A9N9QYE7"/>
<protein>
    <submittedName>
        <fullName evidence="5">Uncharacterized protein</fullName>
    </submittedName>
</protein>
<name>A0A9N9QYE7_9NEOP</name>
<evidence type="ECO:0000256" key="4">
    <source>
        <dbReference type="SAM" id="MobiDB-lite"/>
    </source>
</evidence>
<dbReference type="OrthoDB" id="4869960at2759"/>
<dbReference type="EMBL" id="OU893345">
    <property type="protein sequence ID" value="CAG9785825.1"/>
    <property type="molecule type" value="Genomic_DNA"/>
</dbReference>
<sequence>MIKLIGFYSDASSSKDKKDENVDSGISADKSESTSSEDRGNGVGEGPSNEVVNAAPSSSNVRDILLNIRRPRRCRNYRKRKTPDRDSDSNDSSRDSDDLSPEEFTVNLQPDTSNSDGESSDDHGYVPNFSNPSPESGSSSSSDSNDSYDDDMAQIQSVESDSEGEELWSRTRENEDTEEFRGEPPRALLKVRPKHNYFMLREIINREMGLSLPCSKISKTNAMFEQKFYGSLHVVYRMDKLYQLNQHKGCVNSINFHPEGHLLASGSDDQNVVVWDWARNRALQTIKTGHRSNVFQSKFLHLNAKSQLNIVTCARDGQVKQFRLFIVIISVAVH</sequence>
<dbReference type="InterPro" id="IPR045151">
    <property type="entry name" value="DCAF8"/>
</dbReference>
<keyword evidence="6" id="KW-1185">Reference proteome</keyword>
<evidence type="ECO:0000256" key="3">
    <source>
        <dbReference type="PROSITE-ProRule" id="PRU00221"/>
    </source>
</evidence>
<dbReference type="GO" id="GO:0080008">
    <property type="term" value="C:Cul4-RING E3 ubiquitin ligase complex"/>
    <property type="evidence" value="ECO:0007669"/>
    <property type="project" value="TreeGrafter"/>
</dbReference>
<feature type="region of interest" description="Disordered" evidence="4">
    <location>
        <begin position="1"/>
        <end position="185"/>
    </location>
</feature>
<evidence type="ECO:0000313" key="5">
    <source>
        <dbReference type="EMBL" id="CAG9785825.1"/>
    </source>
</evidence>
<organism evidence="5 6">
    <name type="scientific">Diatraea saccharalis</name>
    <name type="common">sugarcane borer</name>
    <dbReference type="NCBI Taxonomy" id="40085"/>
    <lineage>
        <taxon>Eukaryota</taxon>
        <taxon>Metazoa</taxon>
        <taxon>Ecdysozoa</taxon>
        <taxon>Arthropoda</taxon>
        <taxon>Hexapoda</taxon>
        <taxon>Insecta</taxon>
        <taxon>Pterygota</taxon>
        <taxon>Neoptera</taxon>
        <taxon>Endopterygota</taxon>
        <taxon>Lepidoptera</taxon>
        <taxon>Glossata</taxon>
        <taxon>Ditrysia</taxon>
        <taxon>Pyraloidea</taxon>
        <taxon>Crambidae</taxon>
        <taxon>Crambinae</taxon>
        <taxon>Diatraea</taxon>
    </lineage>
</organism>
<dbReference type="PROSITE" id="PS50082">
    <property type="entry name" value="WD_REPEATS_2"/>
    <property type="match status" value="1"/>
</dbReference>
<proteinExistence type="predicted"/>
<dbReference type="PANTHER" id="PTHR15574:SF21">
    <property type="entry name" value="DDB1- AND CUL4-ASSOCIATED FACTOR 8"/>
    <property type="match status" value="1"/>
</dbReference>
<feature type="compositionally biased region" description="Basic residues" evidence="4">
    <location>
        <begin position="69"/>
        <end position="82"/>
    </location>
</feature>
<feature type="compositionally biased region" description="Basic and acidic residues" evidence="4">
    <location>
        <begin position="29"/>
        <end position="40"/>
    </location>
</feature>
<evidence type="ECO:0000256" key="2">
    <source>
        <dbReference type="ARBA" id="ARBA00022737"/>
    </source>
</evidence>
<dbReference type="SUPFAM" id="SSF50978">
    <property type="entry name" value="WD40 repeat-like"/>
    <property type="match status" value="1"/>
</dbReference>
<feature type="compositionally biased region" description="Polar residues" evidence="4">
    <location>
        <begin position="106"/>
        <end position="117"/>
    </location>
</feature>
<dbReference type="PROSITE" id="PS50294">
    <property type="entry name" value="WD_REPEATS_REGION"/>
    <property type="match status" value="1"/>
</dbReference>
<dbReference type="Gene3D" id="2.130.10.10">
    <property type="entry name" value="YVTN repeat-like/Quinoprotein amine dehydrogenase"/>
    <property type="match status" value="1"/>
</dbReference>
<evidence type="ECO:0000313" key="6">
    <source>
        <dbReference type="Proteomes" id="UP001153714"/>
    </source>
</evidence>
<dbReference type="PANTHER" id="PTHR15574">
    <property type="entry name" value="WD REPEAT DOMAIN-CONTAINING FAMILY"/>
    <property type="match status" value="1"/>
</dbReference>
<feature type="compositionally biased region" description="Basic and acidic residues" evidence="4">
    <location>
        <begin position="83"/>
        <end position="97"/>
    </location>
</feature>
<dbReference type="InterPro" id="IPR036322">
    <property type="entry name" value="WD40_repeat_dom_sf"/>
</dbReference>